<dbReference type="PANTHER" id="PTHR20982">
    <property type="entry name" value="RIBOSOME RECYCLING FACTOR"/>
    <property type="match status" value="1"/>
</dbReference>
<sequence length="188" mass="21915">MINEICEIQADLKEQMKKCIDSFKINVNKIHVGHVSPNMLNFITVEYYGSVIPLSQLTNSVVEKPRTLAITVFDASMIKTIEKAILTANLGFTPIAHGNVIRITLPILTEDRRRTLIKMMRIESEKSKISLRNIRRIANDKIKVFLKKKEINVDDEYHRQNEIQNLTNFWVNQINMILKEKELELMMF</sequence>
<gene>
    <name evidence="3 5" type="primary">frr</name>
    <name evidence="5" type="ordered locus">BVAF_277</name>
</gene>
<dbReference type="AlphaFoldDB" id="E8Q6S8"/>
<comment type="subcellular location">
    <subcellularLocation>
        <location evidence="3">Cytoplasm</location>
    </subcellularLocation>
</comment>
<dbReference type="RefSeq" id="WP_013516600.1">
    <property type="nucleotide sequence ID" value="NC_014909.2"/>
</dbReference>
<dbReference type="Pfam" id="PF01765">
    <property type="entry name" value="RRF"/>
    <property type="match status" value="1"/>
</dbReference>
<dbReference type="CDD" id="cd00520">
    <property type="entry name" value="RRF"/>
    <property type="match status" value="1"/>
</dbReference>
<proteinExistence type="inferred from homology"/>
<dbReference type="InterPro" id="IPR002661">
    <property type="entry name" value="Ribosome_recyc_fac"/>
</dbReference>
<dbReference type="FunFam" id="3.30.1360.40:FF:000001">
    <property type="entry name" value="Ribosome-recycling factor"/>
    <property type="match status" value="1"/>
</dbReference>
<dbReference type="PANTHER" id="PTHR20982:SF3">
    <property type="entry name" value="MITOCHONDRIAL RIBOSOME RECYCLING FACTOR PSEUDO 1"/>
    <property type="match status" value="1"/>
</dbReference>
<evidence type="ECO:0000313" key="6">
    <source>
        <dbReference type="Proteomes" id="UP000007464"/>
    </source>
</evidence>
<feature type="domain" description="Ribosome recycling factor" evidence="4">
    <location>
        <begin position="24"/>
        <end position="186"/>
    </location>
</feature>
<dbReference type="SUPFAM" id="SSF55194">
    <property type="entry name" value="Ribosome recycling factor, RRF"/>
    <property type="match status" value="1"/>
</dbReference>
<evidence type="ECO:0000256" key="2">
    <source>
        <dbReference type="ARBA" id="ARBA00022917"/>
    </source>
</evidence>
<evidence type="ECO:0000313" key="5">
    <source>
        <dbReference type="EMBL" id="ADV33675.1"/>
    </source>
</evidence>
<keyword evidence="3" id="KW-0963">Cytoplasm</keyword>
<comment type="function">
    <text evidence="3">Responsible for the release of ribosomes from messenger RNA at the termination of protein biosynthesis. May increase the efficiency of translation by recycling ribosomes from one round of translation to another.</text>
</comment>
<dbReference type="Gene3D" id="1.10.132.20">
    <property type="entry name" value="Ribosome-recycling factor"/>
    <property type="match status" value="1"/>
</dbReference>
<dbReference type="GO" id="GO:0005829">
    <property type="term" value="C:cytosol"/>
    <property type="evidence" value="ECO:0007669"/>
    <property type="project" value="GOC"/>
</dbReference>
<dbReference type="HOGENOM" id="CLU_073981_2_0_6"/>
<reference evidence="5 6" key="1">
    <citation type="journal article" date="2010" name="BMC Genomics">
        <title>Unprecedented loss of ammonia assimilation capability in a urease-encoding bacterial mutualist.</title>
        <authorList>
            <person name="Williams L.E."/>
            <person name="Wernegreen J.J."/>
        </authorList>
    </citation>
    <scope>NUCLEOTIDE SEQUENCE [LARGE SCALE GENOMIC DNA]</scope>
    <source>
        <strain evidence="5 6">BVAF</strain>
    </source>
</reference>
<dbReference type="GO" id="GO:0002184">
    <property type="term" value="P:cytoplasmic translational termination"/>
    <property type="evidence" value="ECO:0007669"/>
    <property type="project" value="TreeGrafter"/>
</dbReference>
<evidence type="ECO:0000256" key="3">
    <source>
        <dbReference type="HAMAP-Rule" id="MF_00040"/>
    </source>
</evidence>
<comment type="similarity">
    <text evidence="1 3">Belongs to the RRF family.</text>
</comment>
<dbReference type="STRING" id="859654.BVAF_277"/>
<name>E8Q6S8_BLOVB</name>
<dbReference type="EMBL" id="CP002189">
    <property type="protein sequence ID" value="ADV33675.1"/>
    <property type="molecule type" value="Genomic_DNA"/>
</dbReference>
<organism evidence="5 6">
    <name type="scientific">Blochmanniella vafra (strain BVAF)</name>
    <dbReference type="NCBI Taxonomy" id="859654"/>
    <lineage>
        <taxon>Bacteria</taxon>
        <taxon>Pseudomonadati</taxon>
        <taxon>Pseudomonadota</taxon>
        <taxon>Gammaproteobacteria</taxon>
        <taxon>Enterobacterales</taxon>
        <taxon>Enterobacteriaceae</taxon>
        <taxon>ant endosymbionts</taxon>
        <taxon>Candidatus Blochmanniella</taxon>
    </lineage>
</organism>
<dbReference type="GO" id="GO:0043023">
    <property type="term" value="F:ribosomal large subunit binding"/>
    <property type="evidence" value="ECO:0007669"/>
    <property type="project" value="TreeGrafter"/>
</dbReference>
<evidence type="ECO:0000259" key="4">
    <source>
        <dbReference type="Pfam" id="PF01765"/>
    </source>
</evidence>
<accession>E8Q6S8</accession>
<dbReference type="InterPro" id="IPR023584">
    <property type="entry name" value="Ribosome_recyc_fac_dom"/>
</dbReference>
<dbReference type="OrthoDB" id="9804006at2"/>
<keyword evidence="2 3" id="KW-0648">Protein biosynthesis</keyword>
<dbReference type="KEGG" id="bva:BVAF_277"/>
<keyword evidence="6" id="KW-1185">Reference proteome</keyword>
<dbReference type="HAMAP" id="MF_00040">
    <property type="entry name" value="RRF"/>
    <property type="match status" value="1"/>
</dbReference>
<dbReference type="Gene3D" id="3.30.1360.40">
    <property type="match status" value="1"/>
</dbReference>
<dbReference type="NCBIfam" id="TIGR00496">
    <property type="entry name" value="frr"/>
    <property type="match status" value="1"/>
</dbReference>
<dbReference type="InterPro" id="IPR036191">
    <property type="entry name" value="RRF_sf"/>
</dbReference>
<dbReference type="Proteomes" id="UP000007464">
    <property type="component" value="Chromosome"/>
</dbReference>
<protein>
    <recommendedName>
        <fullName evidence="3">Ribosome-recycling factor</fullName>
        <shortName evidence="3">RRF</shortName>
    </recommendedName>
    <alternativeName>
        <fullName evidence="3">Ribosome-releasing factor</fullName>
    </alternativeName>
</protein>
<evidence type="ECO:0000256" key="1">
    <source>
        <dbReference type="ARBA" id="ARBA00005912"/>
    </source>
</evidence>